<evidence type="ECO:0000313" key="4">
    <source>
        <dbReference type="Proteomes" id="UP001152797"/>
    </source>
</evidence>
<dbReference type="OrthoDB" id="430896at2759"/>
<keyword evidence="4" id="KW-1185">Reference proteome</keyword>
<comment type="caution">
    <text evidence="2">The sequence shown here is derived from an EMBL/GenBank/DDBJ whole genome shotgun (WGS) entry which is preliminary data.</text>
</comment>
<name>A0A9P1C2J1_9DINO</name>
<reference evidence="3" key="2">
    <citation type="submission" date="2024-04" db="EMBL/GenBank/DDBJ databases">
        <authorList>
            <person name="Chen Y."/>
            <person name="Shah S."/>
            <person name="Dougan E. K."/>
            <person name="Thang M."/>
            <person name="Chan C."/>
        </authorList>
    </citation>
    <scope>NUCLEOTIDE SEQUENCE [LARGE SCALE GENOMIC DNA]</scope>
</reference>
<protein>
    <submittedName>
        <fullName evidence="2">Uncharacterized protein</fullName>
    </submittedName>
</protein>
<feature type="region of interest" description="Disordered" evidence="1">
    <location>
        <begin position="2127"/>
        <end position="2159"/>
    </location>
</feature>
<accession>A0A9P1C2J1</accession>
<evidence type="ECO:0000313" key="3">
    <source>
        <dbReference type="EMBL" id="CAL1136318.1"/>
    </source>
</evidence>
<sequence>MPTDFLSTGELGESPCFDLLKLSNPHARDARLKFDELSHTYYVDGSPLDVSVAGFIAAFQQPFDAETVISRMQQKSWPRPEYLTFTHMRKAVEFAKGVPELWPLLSLLQAQPVNTLSLCRLLQQAPENKAFGAMRYLLTMTPAEIQAHWKQNGAVASRLGTWAHLQCECVLNAGQVANPGSEMVCLANFLQSSERLIAHRTEWSIWASDEKLAGTIDFCATDSAGCLVLVDWKRSKNLKNKYLLSCKSMKGELSHIPDAIGWKYRLQLNVYKYIIEKYYGFTVSRMFVVDIHPDAAEEPFVDLVPNMQAEVQSILATRIDDNEASLLEPMLDIEGGSTGASQETFQEMETEEDAALAAAIANPEAEEERREVQVKREREDACPIPRSDGREVPESQAVEQDCKDEMQEDLGEEIIDGETIAKIKRRRLLRGAFTSASDFQDLLQGYQDIAGRELINLNRDCATSEHSTLERSHSLRAMVRAQKPTWSDDMVRIGAAMVAVSNMRLSDRMFVGDSAFLLWMIEGNSTIRVHSGFCYIYNDDGAFLPYSGTPPEAILSRVSLFCTILEGAFRRQRKDADIIRALATDRDSFFSDKEFFITCRNAALQGPSKQAPEIELDHEAFEADAEGADEAVAAGAAASEAWTANVAKRLWRMCNSLRSELMHERMISLLVEWCETPRAESSCVAYKDTCVEFLADSEDRILRHVQKSPANNCYLYIPHNLLDPVMEANCTKLCKFYSRTFWANKDVFLCCQAALALAKRGINVDRCFIGESPGGVGQSLYSLHLATMLGNNHGFFDPNVWYNEDELRKQVETFARCIVITGQEAPESAKKLHLDLFKKTMSGDGIAGRKPYGYTTKMFQLIGWKRLEVNRMLRFAGVTPSNFNSVFRRGFFWQAKARFHPPHVIATLHADHELDGHFEADPTLKQFLSSAPSAAAGLRIQHAFESNTGRQECMDLIENYVSGGDESLTEDKMRVACGLPVRDRSKDTGRAGAVMLHIPDSEEDKDCEEKQWLQLRSILVNDLLDRCVTSVTAYEFQQMKLESNQVPNLARQDLWKGLLDRKFVVKGCSRNTRGRASVQVQPILVPEKDFFEVVKARKADETQLFVESVNLKAARAMAEKNRGLHNLDTLLAFFQAKVKAFKPKRGRPTGQAEKEILKFEKFAQKVEEQKSACKALTKLGLHDAVAPSPERRRLKKTEPRVERHVTYRYAGERDTRDRRYANGFAAQTCSRRLQRYLFPHTADLDIQTCCLAILVQLYEKIAPQPPLPDGVLNFLLRCVSNRKDVCEKELKVSASDGKQIINSVLHGGALPAEVKERESGKALLRLSIYMRWLACSIFSEEFNDLCQDTSKRNPDATAFFYLWTTVEDWIVESWVSKLQTLSPEHLSLHFHGVRLAVDMTAWANNQQQFLEDCERHIHKETGFKVTTVEKKHLSLLQLVQSSARQTDIVENVPGSLLQPSNSISCACWHLLSDRQEEVTNSLSTSSQTNSYAEDRGLRSYKQYAEMLALKLLPSHGLPPCQDGKYLLHLESDCFPSCVAVSVDQTCNDVTIFAGKQRHCLSYQELLNLHLLCTDRLLVAHFALGMAEADAKDAAHQLLDLEAGSSDSEDQLPEAQYLVDDEGAVYFADAILTSLEEERNSFQQTVKYSQGRRCEGLRACALCPFRAFTERRKLLKHLQSHHSAKNQFVCSGTKQIKIILSLHDADCARRNMQFSYLQRSAEYIRAQVRPPLSHKRNQVDRHVRLLLTAAGPMYCNETALGVTVFARRVRNVYYDKTFAEMLYRELVLHHANVKSVWGRLHLRCIEAGNELSNLLPTHTRHWWPIVEDVFTSTAVRNLLASLQLTFEAASEYTCISIDATLKVAMCIKGQGNYRASAAVRNDACFGDDEALRRVLTVRGQTGAVLAIQLIKGEDANEIGLALDPVHLAIVYEYAQWRKRTPGSKLLRQLLNKVVQHDPQRGMLSWGPLFDGEEWCPLTRQEDKWRGQILNWTQSKAYAQRVVDNLDPTLPVLTRVSFIEAVAAICVLHSKEVDRKVTGTSKPVRDVLWSACSPQRLEWLFNNQRVRHGFRPCNAHFCLPAPHQTKRFTAKSTHGRAPPMKSTDKADLPLHSERVEEVRRVKEWMSTNSCEQKLRKRKRTPLTVPRKHSLRRGGVKTTPSA</sequence>
<dbReference type="EMBL" id="CAMXCT010000760">
    <property type="protein sequence ID" value="CAI3982943.1"/>
    <property type="molecule type" value="Genomic_DNA"/>
</dbReference>
<dbReference type="EMBL" id="CAMXCT030000760">
    <property type="protein sequence ID" value="CAL4770255.1"/>
    <property type="molecule type" value="Genomic_DNA"/>
</dbReference>
<dbReference type="EMBL" id="CAMXCT020000760">
    <property type="protein sequence ID" value="CAL1136318.1"/>
    <property type="molecule type" value="Genomic_DNA"/>
</dbReference>
<evidence type="ECO:0000313" key="2">
    <source>
        <dbReference type="EMBL" id="CAI3982943.1"/>
    </source>
</evidence>
<organism evidence="2">
    <name type="scientific">Cladocopium goreaui</name>
    <dbReference type="NCBI Taxonomy" id="2562237"/>
    <lineage>
        <taxon>Eukaryota</taxon>
        <taxon>Sar</taxon>
        <taxon>Alveolata</taxon>
        <taxon>Dinophyceae</taxon>
        <taxon>Suessiales</taxon>
        <taxon>Symbiodiniaceae</taxon>
        <taxon>Cladocopium</taxon>
    </lineage>
</organism>
<feature type="compositionally biased region" description="Basic and acidic residues" evidence="1">
    <location>
        <begin position="373"/>
        <end position="393"/>
    </location>
</feature>
<feature type="region of interest" description="Disordered" evidence="1">
    <location>
        <begin position="373"/>
        <end position="400"/>
    </location>
</feature>
<evidence type="ECO:0000256" key="1">
    <source>
        <dbReference type="SAM" id="MobiDB-lite"/>
    </source>
</evidence>
<gene>
    <name evidence="2" type="ORF">C1SCF055_LOCUS10599</name>
</gene>
<proteinExistence type="predicted"/>
<dbReference type="Proteomes" id="UP001152797">
    <property type="component" value="Unassembled WGS sequence"/>
</dbReference>
<feature type="compositionally biased region" description="Basic residues" evidence="1">
    <location>
        <begin position="2132"/>
        <end position="2152"/>
    </location>
</feature>
<reference evidence="2" key="1">
    <citation type="submission" date="2022-10" db="EMBL/GenBank/DDBJ databases">
        <authorList>
            <person name="Chen Y."/>
            <person name="Dougan E. K."/>
            <person name="Chan C."/>
            <person name="Rhodes N."/>
            <person name="Thang M."/>
        </authorList>
    </citation>
    <scope>NUCLEOTIDE SEQUENCE</scope>
</reference>